<dbReference type="Proteomes" id="UP001596296">
    <property type="component" value="Unassembled WGS sequence"/>
</dbReference>
<organism evidence="2 3">
    <name type="scientific">Halopenitus salinus</name>
    <dbReference type="NCBI Taxonomy" id="1198295"/>
    <lineage>
        <taxon>Archaea</taxon>
        <taxon>Methanobacteriati</taxon>
        <taxon>Methanobacteriota</taxon>
        <taxon>Stenosarchaea group</taxon>
        <taxon>Halobacteria</taxon>
        <taxon>Halobacteriales</taxon>
        <taxon>Haloferacaceae</taxon>
        <taxon>Halopenitus</taxon>
    </lineage>
</organism>
<keyword evidence="2" id="KW-0808">Transferase</keyword>
<keyword evidence="2" id="KW-0012">Acyltransferase</keyword>
<protein>
    <submittedName>
        <fullName evidence="2">GNAT family N-acetyltransferase</fullName>
        <ecNumber evidence="2">2.3.-.-</ecNumber>
    </submittedName>
</protein>
<dbReference type="InterPro" id="IPR000182">
    <property type="entry name" value="GNAT_dom"/>
</dbReference>
<dbReference type="PANTHER" id="PTHR43072:SF8">
    <property type="entry name" value="ACYLTRANSFERASE FABY-RELATED"/>
    <property type="match status" value="1"/>
</dbReference>
<dbReference type="SUPFAM" id="SSF55729">
    <property type="entry name" value="Acyl-CoA N-acyltransferases (Nat)"/>
    <property type="match status" value="1"/>
</dbReference>
<dbReference type="GO" id="GO:0016746">
    <property type="term" value="F:acyltransferase activity"/>
    <property type="evidence" value="ECO:0007669"/>
    <property type="project" value="UniProtKB-KW"/>
</dbReference>
<proteinExistence type="predicted"/>
<keyword evidence="3" id="KW-1185">Reference proteome</keyword>
<sequence>MSRRLRPAVTADADAMCDIYAPFVEETAISFETEPPTSEEFETRIEKTTETYPWLVAERVDGQERGAADREFDESDPGSGTVIGYASADALRSTPPYRWTAELSVYVADGHRGAGVGSMLYAALCRILREQGFYSAYAATTLPNPASVALHERFDFDPVGTFPAVGHKHGEWHDVRWWHRQLDERPADPDPPVPFSEIRDAPELRALLEERVDGAFED</sequence>
<dbReference type="PROSITE" id="PS51186">
    <property type="entry name" value="GNAT"/>
    <property type="match status" value="1"/>
</dbReference>
<feature type="domain" description="N-acetyltransferase" evidence="1">
    <location>
        <begin position="3"/>
        <end position="188"/>
    </location>
</feature>
<dbReference type="EC" id="2.3.-.-" evidence="2"/>
<dbReference type="Pfam" id="PF00583">
    <property type="entry name" value="Acetyltransf_1"/>
    <property type="match status" value="1"/>
</dbReference>
<evidence type="ECO:0000313" key="3">
    <source>
        <dbReference type="Proteomes" id="UP001596296"/>
    </source>
</evidence>
<dbReference type="RefSeq" id="WP_379744145.1">
    <property type="nucleotide sequence ID" value="NZ_JBHSVN010000001.1"/>
</dbReference>
<reference evidence="2 3" key="1">
    <citation type="journal article" date="2019" name="Int. J. Syst. Evol. Microbiol.">
        <title>The Global Catalogue of Microorganisms (GCM) 10K type strain sequencing project: providing services to taxonomists for standard genome sequencing and annotation.</title>
        <authorList>
            <consortium name="The Broad Institute Genomics Platform"/>
            <consortium name="The Broad Institute Genome Sequencing Center for Infectious Disease"/>
            <person name="Wu L."/>
            <person name="Ma J."/>
        </authorList>
    </citation>
    <scope>NUCLEOTIDE SEQUENCE [LARGE SCALE GENOMIC DNA]</scope>
    <source>
        <strain evidence="2 3">SKJ47</strain>
    </source>
</reference>
<dbReference type="Gene3D" id="3.40.630.30">
    <property type="match status" value="1"/>
</dbReference>
<comment type="caution">
    <text evidence="2">The sequence shown here is derived from an EMBL/GenBank/DDBJ whole genome shotgun (WGS) entry which is preliminary data.</text>
</comment>
<accession>A0ABD5UUG8</accession>
<dbReference type="CDD" id="cd04301">
    <property type="entry name" value="NAT_SF"/>
    <property type="match status" value="1"/>
</dbReference>
<dbReference type="PANTHER" id="PTHR43072">
    <property type="entry name" value="N-ACETYLTRANSFERASE"/>
    <property type="match status" value="1"/>
</dbReference>
<gene>
    <name evidence="2" type="ORF">ACFQE9_10420</name>
</gene>
<evidence type="ECO:0000259" key="1">
    <source>
        <dbReference type="PROSITE" id="PS51186"/>
    </source>
</evidence>
<dbReference type="InterPro" id="IPR016181">
    <property type="entry name" value="Acyl_CoA_acyltransferase"/>
</dbReference>
<dbReference type="AlphaFoldDB" id="A0ABD5UUG8"/>
<dbReference type="EMBL" id="JBHSXL010000009">
    <property type="protein sequence ID" value="MFC6893011.1"/>
    <property type="molecule type" value="Genomic_DNA"/>
</dbReference>
<name>A0ABD5UUG8_9EURY</name>
<evidence type="ECO:0000313" key="2">
    <source>
        <dbReference type="EMBL" id="MFC6893011.1"/>
    </source>
</evidence>